<proteinExistence type="inferred from homology"/>
<comment type="subunit">
    <text evidence="4">Homodimer.</text>
</comment>
<dbReference type="InterPro" id="IPR002241">
    <property type="entry name" value="Glyco_hydro_27"/>
</dbReference>
<sequence length="147" mass="16933">MGLKFAMYEDAGNLTCAGYPGSQGSFEIDTKTFADWNIDYLKLDGCWMDIDQMPDGYAEFGRLLNTTGRPIVYSCSWPAYLTFMNMSDQINYTQIGEHCNLWRNFDDVQLHNNWTSLISIIDWYTENQDRMAQVHGPGKWNDPDMVG</sequence>
<evidence type="ECO:0000256" key="4">
    <source>
        <dbReference type="RuleBase" id="RU361168"/>
    </source>
</evidence>
<dbReference type="EMBL" id="JAKKPZ010000337">
    <property type="protein sequence ID" value="KAI1696274.1"/>
    <property type="molecule type" value="Genomic_DNA"/>
</dbReference>
<dbReference type="Pfam" id="PF16499">
    <property type="entry name" value="Melibiase_2"/>
    <property type="match status" value="1"/>
</dbReference>
<evidence type="ECO:0000256" key="3">
    <source>
        <dbReference type="ARBA" id="ARBA00023295"/>
    </source>
</evidence>
<dbReference type="SUPFAM" id="SSF51445">
    <property type="entry name" value="(Trans)glycosidases"/>
    <property type="match status" value="1"/>
</dbReference>
<accession>A0AAD4MJX5</accession>
<comment type="caution">
    <text evidence="5">The sequence shown here is derived from an EMBL/GenBank/DDBJ whole genome shotgun (WGS) entry which is preliminary data.</text>
</comment>
<reference evidence="5" key="1">
    <citation type="submission" date="2022-01" db="EMBL/GenBank/DDBJ databases">
        <title>Genome Sequence Resource for Two Populations of Ditylenchus destructor, the Migratory Endoparasitic Phytonematode.</title>
        <authorList>
            <person name="Zhang H."/>
            <person name="Lin R."/>
            <person name="Xie B."/>
        </authorList>
    </citation>
    <scope>NUCLEOTIDE SEQUENCE</scope>
    <source>
        <strain evidence="5">BazhouSP</strain>
    </source>
</reference>
<dbReference type="GO" id="GO:0009311">
    <property type="term" value="P:oligosaccharide metabolic process"/>
    <property type="evidence" value="ECO:0007669"/>
    <property type="project" value="TreeGrafter"/>
</dbReference>
<comment type="similarity">
    <text evidence="1 4">Belongs to the glycosyl hydrolase 27 family.</text>
</comment>
<protein>
    <recommendedName>
        <fullName evidence="4">Alpha-galactosidase</fullName>
        <ecNumber evidence="4">3.2.1.-</ecNumber>
    </recommendedName>
</protein>
<evidence type="ECO:0000313" key="5">
    <source>
        <dbReference type="EMBL" id="KAI1696274.1"/>
    </source>
</evidence>
<keyword evidence="4" id="KW-1015">Disulfide bond</keyword>
<dbReference type="GO" id="GO:0004557">
    <property type="term" value="F:alpha-galactosidase activity"/>
    <property type="evidence" value="ECO:0007669"/>
    <property type="project" value="TreeGrafter"/>
</dbReference>
<evidence type="ECO:0000256" key="2">
    <source>
        <dbReference type="ARBA" id="ARBA00022801"/>
    </source>
</evidence>
<dbReference type="GO" id="GO:0005737">
    <property type="term" value="C:cytoplasm"/>
    <property type="evidence" value="ECO:0007669"/>
    <property type="project" value="TreeGrafter"/>
</dbReference>
<evidence type="ECO:0000256" key="1">
    <source>
        <dbReference type="ARBA" id="ARBA00009743"/>
    </source>
</evidence>
<gene>
    <name evidence="5" type="ORF">DdX_19128</name>
</gene>
<dbReference type="PRINTS" id="PR00740">
    <property type="entry name" value="GLHYDRLASE27"/>
</dbReference>
<dbReference type="EC" id="3.2.1.-" evidence="4"/>
<dbReference type="Proteomes" id="UP001201812">
    <property type="component" value="Unassembled WGS sequence"/>
</dbReference>
<keyword evidence="2 4" id="KW-0378">Hydrolase</keyword>
<keyword evidence="3 4" id="KW-0326">Glycosidase</keyword>
<dbReference type="PANTHER" id="PTHR11452">
    <property type="entry name" value="ALPHA-GALACTOSIDASE/ALPHA-N-ACETYLGALACTOSAMINIDASE"/>
    <property type="match status" value="1"/>
</dbReference>
<name>A0AAD4MJX5_9BILA</name>
<dbReference type="PANTHER" id="PTHR11452:SF83">
    <property type="entry name" value="ALPHA-GALACTOSIDASE"/>
    <property type="match status" value="1"/>
</dbReference>
<organism evidence="5 6">
    <name type="scientific">Ditylenchus destructor</name>
    <dbReference type="NCBI Taxonomy" id="166010"/>
    <lineage>
        <taxon>Eukaryota</taxon>
        <taxon>Metazoa</taxon>
        <taxon>Ecdysozoa</taxon>
        <taxon>Nematoda</taxon>
        <taxon>Chromadorea</taxon>
        <taxon>Rhabditida</taxon>
        <taxon>Tylenchina</taxon>
        <taxon>Tylenchomorpha</taxon>
        <taxon>Sphaerularioidea</taxon>
        <taxon>Anguinidae</taxon>
        <taxon>Anguininae</taxon>
        <taxon>Ditylenchus</taxon>
    </lineage>
</organism>
<dbReference type="Gene3D" id="3.20.20.70">
    <property type="entry name" value="Aldolase class I"/>
    <property type="match status" value="1"/>
</dbReference>
<dbReference type="GO" id="GO:0016139">
    <property type="term" value="P:glycoside catabolic process"/>
    <property type="evidence" value="ECO:0007669"/>
    <property type="project" value="TreeGrafter"/>
</dbReference>
<dbReference type="InterPro" id="IPR017853">
    <property type="entry name" value="GH"/>
</dbReference>
<dbReference type="AlphaFoldDB" id="A0AAD4MJX5"/>
<dbReference type="InterPro" id="IPR013785">
    <property type="entry name" value="Aldolase_TIM"/>
</dbReference>
<keyword evidence="6" id="KW-1185">Reference proteome</keyword>
<evidence type="ECO:0000313" key="6">
    <source>
        <dbReference type="Proteomes" id="UP001201812"/>
    </source>
</evidence>